<feature type="domain" description="4'-phosphopantetheinyl transferase" evidence="9">
    <location>
        <begin position="7"/>
        <end position="101"/>
    </location>
</feature>
<evidence type="ECO:0000256" key="7">
    <source>
        <dbReference type="ARBA" id="ARBA00023160"/>
    </source>
</evidence>
<comment type="caution">
    <text evidence="10">The sequence shown here is derived from an EMBL/GenBank/DDBJ whole genome shotgun (WGS) entry which is preliminary data.</text>
</comment>
<gene>
    <name evidence="8 10" type="primary">acpS</name>
    <name evidence="10" type="ORF">QJ522_17630</name>
</gene>
<dbReference type="InterPro" id="IPR008278">
    <property type="entry name" value="4-PPantetheinyl_Trfase_dom"/>
</dbReference>
<dbReference type="AlphaFoldDB" id="A0AAW6TZ28"/>
<comment type="similarity">
    <text evidence="8">Belongs to the P-Pant transferase superfamily. AcpS family.</text>
</comment>
<keyword evidence="4 8" id="KW-0276">Fatty acid metabolism</keyword>
<dbReference type="HAMAP" id="MF_00101">
    <property type="entry name" value="AcpS"/>
    <property type="match status" value="1"/>
</dbReference>
<dbReference type="NCBIfam" id="TIGR00556">
    <property type="entry name" value="pantethn_trn"/>
    <property type="match status" value="1"/>
</dbReference>
<dbReference type="Gene3D" id="3.90.470.20">
    <property type="entry name" value="4'-phosphopantetheinyl transferase domain"/>
    <property type="match status" value="1"/>
</dbReference>
<comment type="function">
    <text evidence="8">Transfers the 4'-phosphopantetheine moiety from coenzyme A to a Ser of acyl-carrier-protein.</text>
</comment>
<sequence>MDIIAHGIDLVDCPRIAEMVERHGERFLNRVFTPAEQACARGRYNSIENYAGRFAAKEAILKLVGTGWRGKIAWTDIEVTNDPAGRPEVTLSGEVQRIARELGIERISISITHTANFAIASAVALARSHEGR</sequence>
<comment type="subcellular location">
    <subcellularLocation>
        <location evidence="8">Cytoplasm</location>
    </subcellularLocation>
</comment>
<keyword evidence="2 8" id="KW-0808">Transferase</keyword>
<dbReference type="InterPro" id="IPR037143">
    <property type="entry name" value="4-PPantetheinyl_Trfase_dom_sf"/>
</dbReference>
<dbReference type="EMBL" id="JASCXX010000025">
    <property type="protein sequence ID" value="MDI6450885.1"/>
    <property type="molecule type" value="Genomic_DNA"/>
</dbReference>
<evidence type="ECO:0000259" key="9">
    <source>
        <dbReference type="Pfam" id="PF01648"/>
    </source>
</evidence>
<comment type="catalytic activity">
    <reaction evidence="8">
        <text>apo-[ACP] + CoA = holo-[ACP] + adenosine 3',5'-bisphosphate + H(+)</text>
        <dbReference type="Rhea" id="RHEA:12068"/>
        <dbReference type="Rhea" id="RHEA-COMP:9685"/>
        <dbReference type="Rhea" id="RHEA-COMP:9690"/>
        <dbReference type="ChEBI" id="CHEBI:15378"/>
        <dbReference type="ChEBI" id="CHEBI:29999"/>
        <dbReference type="ChEBI" id="CHEBI:57287"/>
        <dbReference type="ChEBI" id="CHEBI:58343"/>
        <dbReference type="ChEBI" id="CHEBI:64479"/>
        <dbReference type="EC" id="2.7.8.7"/>
    </reaction>
</comment>
<feature type="binding site" evidence="8">
    <location>
        <position position="58"/>
    </location>
    <ligand>
        <name>Mg(2+)</name>
        <dbReference type="ChEBI" id="CHEBI:18420"/>
    </ligand>
</feature>
<evidence type="ECO:0000256" key="5">
    <source>
        <dbReference type="ARBA" id="ARBA00022842"/>
    </source>
</evidence>
<keyword evidence="7 8" id="KW-0275">Fatty acid biosynthesis</keyword>
<organism evidence="10 11">
    <name type="scientific">Anaerobaca lacustris</name>
    <dbReference type="NCBI Taxonomy" id="3044600"/>
    <lineage>
        <taxon>Bacteria</taxon>
        <taxon>Pseudomonadati</taxon>
        <taxon>Planctomycetota</taxon>
        <taxon>Phycisphaerae</taxon>
        <taxon>Sedimentisphaerales</taxon>
        <taxon>Anaerobacaceae</taxon>
        <taxon>Anaerobaca</taxon>
    </lineage>
</organism>
<dbReference type="GO" id="GO:0000287">
    <property type="term" value="F:magnesium ion binding"/>
    <property type="evidence" value="ECO:0007669"/>
    <property type="project" value="UniProtKB-UniRule"/>
</dbReference>
<keyword evidence="8" id="KW-0963">Cytoplasm</keyword>
<evidence type="ECO:0000256" key="2">
    <source>
        <dbReference type="ARBA" id="ARBA00022679"/>
    </source>
</evidence>
<evidence type="ECO:0000256" key="8">
    <source>
        <dbReference type="HAMAP-Rule" id="MF_00101"/>
    </source>
</evidence>
<feature type="binding site" evidence="8">
    <location>
        <position position="9"/>
    </location>
    <ligand>
        <name>Mg(2+)</name>
        <dbReference type="ChEBI" id="CHEBI:18420"/>
    </ligand>
</feature>
<dbReference type="EC" id="2.7.8.7" evidence="8"/>
<evidence type="ECO:0000313" key="10">
    <source>
        <dbReference type="EMBL" id="MDI6450885.1"/>
    </source>
</evidence>
<evidence type="ECO:0000256" key="3">
    <source>
        <dbReference type="ARBA" id="ARBA00022723"/>
    </source>
</evidence>
<keyword evidence="5 8" id="KW-0460">Magnesium</keyword>
<reference evidence="10" key="1">
    <citation type="submission" date="2023-05" db="EMBL/GenBank/DDBJ databases">
        <title>Anaerotaeda fermentans gen. nov., sp. nov., a novel anaerobic planctomycete of the new family within the order Sedimentisphaerales isolated from Taman Peninsula, Russia.</title>
        <authorList>
            <person name="Khomyakova M.A."/>
            <person name="Merkel A.Y."/>
            <person name="Slobodkin A.I."/>
        </authorList>
    </citation>
    <scope>NUCLEOTIDE SEQUENCE</scope>
    <source>
        <strain evidence="10">M17dextr</strain>
    </source>
</reference>
<evidence type="ECO:0000256" key="6">
    <source>
        <dbReference type="ARBA" id="ARBA00023098"/>
    </source>
</evidence>
<keyword evidence="3 8" id="KW-0479">Metal-binding</keyword>
<dbReference type="GO" id="GO:0005737">
    <property type="term" value="C:cytoplasm"/>
    <property type="evidence" value="ECO:0007669"/>
    <property type="project" value="UniProtKB-SubCell"/>
</dbReference>
<keyword evidence="6 8" id="KW-0443">Lipid metabolism</keyword>
<dbReference type="Pfam" id="PF01648">
    <property type="entry name" value="ACPS"/>
    <property type="match status" value="1"/>
</dbReference>
<dbReference type="NCBIfam" id="TIGR00516">
    <property type="entry name" value="acpS"/>
    <property type="match status" value="1"/>
</dbReference>
<name>A0AAW6TZ28_9BACT</name>
<dbReference type="GO" id="GO:0006633">
    <property type="term" value="P:fatty acid biosynthetic process"/>
    <property type="evidence" value="ECO:0007669"/>
    <property type="project" value="UniProtKB-UniRule"/>
</dbReference>
<evidence type="ECO:0000313" key="11">
    <source>
        <dbReference type="Proteomes" id="UP001431776"/>
    </source>
</evidence>
<comment type="cofactor">
    <cofactor evidence="8">
        <name>Mg(2+)</name>
        <dbReference type="ChEBI" id="CHEBI:18420"/>
    </cofactor>
</comment>
<dbReference type="InterPro" id="IPR002582">
    <property type="entry name" value="ACPS"/>
</dbReference>
<dbReference type="RefSeq" id="WP_349246294.1">
    <property type="nucleotide sequence ID" value="NZ_JASCXX010000025.1"/>
</dbReference>
<proteinExistence type="inferred from homology"/>
<protein>
    <recommendedName>
        <fullName evidence="8">Holo-[acyl-carrier-protein] synthase</fullName>
        <shortName evidence="8">Holo-ACP synthase</shortName>
        <ecNumber evidence="8">2.7.8.7</ecNumber>
    </recommendedName>
    <alternativeName>
        <fullName evidence="8">4'-phosphopantetheinyl transferase AcpS</fullName>
    </alternativeName>
</protein>
<dbReference type="SUPFAM" id="SSF56214">
    <property type="entry name" value="4'-phosphopantetheinyl transferase"/>
    <property type="match status" value="1"/>
</dbReference>
<accession>A0AAW6TZ28</accession>
<keyword evidence="11" id="KW-1185">Reference proteome</keyword>
<keyword evidence="1 8" id="KW-0444">Lipid biosynthesis</keyword>
<dbReference type="GO" id="GO:0008897">
    <property type="term" value="F:holo-[acyl-carrier-protein] synthase activity"/>
    <property type="evidence" value="ECO:0007669"/>
    <property type="project" value="UniProtKB-UniRule"/>
</dbReference>
<dbReference type="InterPro" id="IPR004568">
    <property type="entry name" value="Ppantetheine-prot_Trfase_dom"/>
</dbReference>
<evidence type="ECO:0000256" key="4">
    <source>
        <dbReference type="ARBA" id="ARBA00022832"/>
    </source>
</evidence>
<dbReference type="Proteomes" id="UP001431776">
    <property type="component" value="Unassembled WGS sequence"/>
</dbReference>
<evidence type="ECO:0000256" key="1">
    <source>
        <dbReference type="ARBA" id="ARBA00022516"/>
    </source>
</evidence>